<dbReference type="Pfam" id="PF00759">
    <property type="entry name" value="Glyco_hydro_9"/>
    <property type="match status" value="1"/>
</dbReference>
<evidence type="ECO:0000259" key="8">
    <source>
        <dbReference type="PROSITE" id="PS51173"/>
    </source>
</evidence>
<dbReference type="EMBL" id="CP001964">
    <property type="protein sequence ID" value="ADG73058.1"/>
    <property type="molecule type" value="Genomic_DNA"/>
</dbReference>
<feature type="chain" id="PRO_5003077376" evidence="6">
    <location>
        <begin position="21"/>
        <end position="854"/>
    </location>
</feature>
<keyword evidence="10" id="KW-1185">Reference proteome</keyword>
<evidence type="ECO:0000256" key="1">
    <source>
        <dbReference type="ARBA" id="ARBA00022801"/>
    </source>
</evidence>
<dbReference type="CAZy" id="GH9">
    <property type="family name" value="Glycoside Hydrolase Family 9"/>
</dbReference>
<gene>
    <name evidence="9" type="ordered locus">Cfla_0139</name>
</gene>
<keyword evidence="3" id="KW-0326">Glycosidase</keyword>
<dbReference type="InterPro" id="IPR008928">
    <property type="entry name" value="6-hairpin_glycosidase_sf"/>
</dbReference>
<dbReference type="KEGG" id="cfl:Cfla_0139"/>
<dbReference type="CAZy" id="CBM2">
    <property type="family name" value="Carbohydrate-Binding Module Family 2"/>
</dbReference>
<evidence type="ECO:0000256" key="5">
    <source>
        <dbReference type="SAM" id="MobiDB-lite"/>
    </source>
</evidence>
<dbReference type="Proteomes" id="UP000000849">
    <property type="component" value="Chromosome"/>
</dbReference>
<keyword evidence="4" id="KW-0624">Polysaccharide degradation</keyword>
<feature type="signal peptide" evidence="6">
    <location>
        <begin position="1"/>
        <end position="20"/>
    </location>
</feature>
<dbReference type="GO" id="GO:0004553">
    <property type="term" value="F:hydrolase activity, hydrolyzing O-glycosyl compounds"/>
    <property type="evidence" value="ECO:0007669"/>
    <property type="project" value="InterPro"/>
</dbReference>
<dbReference type="InterPro" id="IPR036966">
    <property type="entry name" value="CBM3_sf"/>
</dbReference>
<dbReference type="PROSITE" id="PS51173">
    <property type="entry name" value="CBM2"/>
    <property type="match status" value="1"/>
</dbReference>
<evidence type="ECO:0000256" key="6">
    <source>
        <dbReference type="SAM" id="SignalP"/>
    </source>
</evidence>
<dbReference type="STRING" id="446466.Cfla_0139"/>
<dbReference type="HOGENOM" id="CLU_008926_0_2_11"/>
<dbReference type="Gene3D" id="2.60.40.710">
    <property type="entry name" value="Endoglucanase-like"/>
    <property type="match status" value="1"/>
</dbReference>
<dbReference type="GO" id="GO:0000272">
    <property type="term" value="P:polysaccharide catabolic process"/>
    <property type="evidence" value="ECO:0007669"/>
    <property type="project" value="UniProtKB-KW"/>
</dbReference>
<dbReference type="eggNOG" id="COG2730">
    <property type="taxonomic scope" value="Bacteria"/>
</dbReference>
<dbReference type="InterPro" id="IPR001956">
    <property type="entry name" value="CBM3"/>
</dbReference>
<dbReference type="PROSITE" id="PS51172">
    <property type="entry name" value="CBM3"/>
    <property type="match status" value="1"/>
</dbReference>
<evidence type="ECO:0000256" key="2">
    <source>
        <dbReference type="ARBA" id="ARBA00023277"/>
    </source>
</evidence>
<evidence type="ECO:0000259" key="7">
    <source>
        <dbReference type="PROSITE" id="PS51172"/>
    </source>
</evidence>
<dbReference type="Pfam" id="PF00942">
    <property type="entry name" value="CBM_3"/>
    <property type="match status" value="1"/>
</dbReference>
<dbReference type="SMART" id="SM01067">
    <property type="entry name" value="CBM_3"/>
    <property type="match status" value="1"/>
</dbReference>
<dbReference type="Gene3D" id="1.50.10.10">
    <property type="match status" value="1"/>
</dbReference>
<feature type="domain" description="CBM3" evidence="7">
    <location>
        <begin position="560"/>
        <end position="719"/>
    </location>
</feature>
<dbReference type="CAZy" id="CBM3">
    <property type="family name" value="Carbohydrate-Binding Module Family 3"/>
</dbReference>
<dbReference type="SUPFAM" id="SSF48208">
    <property type="entry name" value="Six-hairpin glycosidases"/>
    <property type="match status" value="1"/>
</dbReference>
<dbReference type="InterPro" id="IPR001919">
    <property type="entry name" value="CBD2"/>
</dbReference>
<evidence type="ECO:0000313" key="9">
    <source>
        <dbReference type="EMBL" id="ADG73058.1"/>
    </source>
</evidence>
<dbReference type="Gene3D" id="2.60.40.290">
    <property type="match status" value="1"/>
</dbReference>
<dbReference type="InterPro" id="IPR001701">
    <property type="entry name" value="Glyco_hydro_9"/>
</dbReference>
<feature type="domain" description="CBM2" evidence="8">
    <location>
        <begin position="753"/>
        <end position="854"/>
    </location>
</feature>
<evidence type="ECO:0000256" key="4">
    <source>
        <dbReference type="ARBA" id="ARBA00023326"/>
    </source>
</evidence>
<dbReference type="AlphaFoldDB" id="D5UG75"/>
<dbReference type="Pfam" id="PF00553">
    <property type="entry name" value="CBM_2"/>
    <property type="match status" value="1"/>
</dbReference>
<organism evidence="9 10">
    <name type="scientific">Cellulomonas flavigena (strain ATCC 482 / DSM 20109 / BCRC 11376 / JCM 18109 / NBRC 3775 / NCIMB 8073 / NRS 134)</name>
    <dbReference type="NCBI Taxonomy" id="446466"/>
    <lineage>
        <taxon>Bacteria</taxon>
        <taxon>Bacillati</taxon>
        <taxon>Actinomycetota</taxon>
        <taxon>Actinomycetes</taxon>
        <taxon>Micrococcales</taxon>
        <taxon>Cellulomonadaceae</taxon>
        <taxon>Cellulomonas</taxon>
    </lineage>
</organism>
<reference evidence="9 10" key="1">
    <citation type="journal article" date="2010" name="Stand. Genomic Sci.">
        <title>Complete genome sequence of Cellulomonas flavigena type strain (134).</title>
        <authorList>
            <person name="Abt B."/>
            <person name="Foster B."/>
            <person name="Lapidus A."/>
            <person name="Clum A."/>
            <person name="Sun H."/>
            <person name="Pukall R."/>
            <person name="Lucas S."/>
            <person name="Glavina Del Rio T."/>
            <person name="Nolan M."/>
            <person name="Tice H."/>
            <person name="Cheng J.F."/>
            <person name="Pitluck S."/>
            <person name="Liolios K."/>
            <person name="Ivanova N."/>
            <person name="Mavromatis K."/>
            <person name="Ovchinnikova G."/>
            <person name="Pati A."/>
            <person name="Goodwin L."/>
            <person name="Chen A."/>
            <person name="Palaniappan K."/>
            <person name="Land M."/>
            <person name="Hauser L."/>
            <person name="Chang Y.J."/>
            <person name="Jeffries C.D."/>
            <person name="Rohde M."/>
            <person name="Goker M."/>
            <person name="Woyke T."/>
            <person name="Bristow J."/>
            <person name="Eisen J.A."/>
            <person name="Markowitz V."/>
            <person name="Hugenholtz P."/>
            <person name="Kyrpides N.C."/>
            <person name="Klenk H.P."/>
        </authorList>
    </citation>
    <scope>NUCLEOTIDE SEQUENCE [LARGE SCALE GENOMIC DNA]</scope>
    <source>
        <strain evidence="10">ATCC 482 / DSM 20109 / BCRC 11376 / JCM 18109 / NBRC 3775 / NCIMB 8073 / NRS 134</strain>
    </source>
</reference>
<evidence type="ECO:0000256" key="3">
    <source>
        <dbReference type="ARBA" id="ARBA00023295"/>
    </source>
</evidence>
<dbReference type="PANTHER" id="PTHR22298">
    <property type="entry name" value="ENDO-1,4-BETA-GLUCANASE"/>
    <property type="match status" value="1"/>
</dbReference>
<dbReference type="eggNOG" id="COG5297">
    <property type="taxonomic scope" value="Bacteria"/>
</dbReference>
<name>D5UG75_CELFN</name>
<keyword evidence="1 9" id="KW-0378">Hydrolase</keyword>
<dbReference type="SMART" id="SM00637">
    <property type="entry name" value="CBD_II"/>
    <property type="match status" value="1"/>
</dbReference>
<dbReference type="SUPFAM" id="SSF49384">
    <property type="entry name" value="Carbohydrate-binding domain"/>
    <property type="match status" value="2"/>
</dbReference>
<proteinExistence type="predicted"/>
<feature type="region of interest" description="Disordered" evidence="5">
    <location>
        <begin position="715"/>
        <end position="757"/>
    </location>
</feature>
<protein>
    <submittedName>
        <fullName evidence="9">Glycoside hydrolase family 9</fullName>
    </submittedName>
</protein>
<evidence type="ECO:0000313" key="10">
    <source>
        <dbReference type="Proteomes" id="UP000000849"/>
    </source>
</evidence>
<feature type="compositionally biased region" description="Low complexity" evidence="5">
    <location>
        <begin position="734"/>
        <end position="757"/>
    </location>
</feature>
<accession>D5UG75</accession>
<sequence>MVAGLAAALCAGAVAQPAVAAAPTLTDEPYGNLAQALQTSLYFYDAEMSGPSRSQGVQRLPWRGDSELADARIPLTSGGTGTDDLADEGTNLTPAMIEAYRDILDPDGDGTVDLSGGYHDAGDHVKFGLPQTYAAATLAWGLYEFPDAYEKAGAAEAIETHLRWFADYFLRSTFRDADGDVVAFSYMVGRGGVDHTYWGPPELQDPAKFPRSATFAYEGAPASDQAAGAAAALTAVSLVTAEDDPQYAAECLDAAQALYDFARAHRGTGNGDGFYPSSFDDDELAWAAVWLYDATGDETYLDHIVAKDSAGRYTGYLRKIINSAEDTWQNIWVHSWDTVWGGVFARLAPLSKGVVPDSENQKYWYYFRWNAEYWTGGAVKHREAGDGTYVATSPSGWSVISTWGSARYNTAAQLQALTYRKYSHLDWGDPEVNEREGVALSQWALSQMNYLMGDNPLHRSYVVGFTANDDDHHARFPHHRAAHGSDTNSMLVPAEHRHVLWGALVGGPDLADEHKDETTDYVYNEVAIDYNAGFVGALAGLVEYFGDGQPVETWEPAPEAEVDAYVVRAELEQENTSRTQVTLEISNRSVHPPAEVDDLSLRYFFDISELQADAQTIDDVRVDVYYDEAKTLSGKAVSIGEPVHVGDGLYYVEVSWDGIPFYGTREVQIGLIAGQNAQWTTTWDPTNDPSRQGIGDDLALTTAVPVYRDGVLVFGEEPDGTTGPTPTPTPTVTPTPTATPTTTPTATPTPTPTSTTAAGCTARLEVRSTWPGGYEAQVHVTADRDLTRWTATTTLPAAVTVMQAWNGTVEATGTTLTVAPAAWNGAIAAGDTVSVGLIGSGTAPEAGALTCTAR</sequence>
<keyword evidence="6" id="KW-0732">Signal</keyword>
<dbReference type="InterPro" id="IPR008965">
    <property type="entry name" value="CBM2/CBM3_carb-bd_dom_sf"/>
</dbReference>
<dbReference type="InterPro" id="IPR012341">
    <property type="entry name" value="6hp_glycosidase-like_sf"/>
</dbReference>
<dbReference type="GO" id="GO:0030248">
    <property type="term" value="F:cellulose binding"/>
    <property type="evidence" value="ECO:0007669"/>
    <property type="project" value="InterPro"/>
</dbReference>
<dbReference type="InterPro" id="IPR012291">
    <property type="entry name" value="CBM2_carb-bd_dom_sf"/>
</dbReference>
<keyword evidence="2" id="KW-0119">Carbohydrate metabolism</keyword>